<dbReference type="EMBL" id="CAADFL010000138">
    <property type="protein sequence ID" value="VFK10377.1"/>
    <property type="molecule type" value="Genomic_DNA"/>
</dbReference>
<dbReference type="AlphaFoldDB" id="A0A450SJ09"/>
<dbReference type="InterPro" id="IPR008018">
    <property type="entry name" value="Phage_tail_attach_FII"/>
</dbReference>
<evidence type="ECO:0000313" key="2">
    <source>
        <dbReference type="EMBL" id="VFJ53395.1"/>
    </source>
</evidence>
<dbReference type="EMBL" id="CAADEZ010000114">
    <property type="protein sequence ID" value="VFJ53395.1"/>
    <property type="molecule type" value="Genomic_DNA"/>
</dbReference>
<dbReference type="Pfam" id="PF05354">
    <property type="entry name" value="Phage_attach"/>
    <property type="match status" value="1"/>
</dbReference>
<accession>A0A450SJ09</accession>
<feature type="region of interest" description="Disordered" evidence="1">
    <location>
        <begin position="111"/>
        <end position="130"/>
    </location>
</feature>
<evidence type="ECO:0000313" key="3">
    <source>
        <dbReference type="EMBL" id="VFJ54603.1"/>
    </source>
</evidence>
<sequence>MPPHSGFRGAVLAASRQAVTRLGEPVTLAGGTEIPGIFTYPSEHSEFARTGSRSASTAAIKVQSRNPTLIVLEEDAGELRQGSRITVRGKNFDIAGKPRPDGNGKRYLDLVEGREEAPGDPDGPVGEGWQ</sequence>
<gene>
    <name evidence="2" type="ORF">BECKFM1743A_GA0114220_101148</name>
    <name evidence="4" type="ORF">BECKFM1743B_GA0114221_101388</name>
    <name evidence="3" type="ORF">BECKFM1743C_GA0114222_101418</name>
</gene>
<organism evidence="2">
    <name type="scientific">Candidatus Kentrum sp. FM</name>
    <dbReference type="NCBI Taxonomy" id="2126340"/>
    <lineage>
        <taxon>Bacteria</taxon>
        <taxon>Pseudomonadati</taxon>
        <taxon>Pseudomonadota</taxon>
        <taxon>Gammaproteobacteria</taxon>
        <taxon>Candidatus Kentrum</taxon>
    </lineage>
</organism>
<evidence type="ECO:0000313" key="4">
    <source>
        <dbReference type="EMBL" id="VFK10377.1"/>
    </source>
</evidence>
<dbReference type="InterPro" id="IPR053734">
    <property type="entry name" value="Phage_Head-Tail_Connect_sf"/>
</dbReference>
<evidence type="ECO:0000256" key="1">
    <source>
        <dbReference type="SAM" id="MobiDB-lite"/>
    </source>
</evidence>
<dbReference type="EMBL" id="CAADFA010000141">
    <property type="protein sequence ID" value="VFJ54603.1"/>
    <property type="molecule type" value="Genomic_DNA"/>
</dbReference>
<dbReference type="Gene3D" id="2.40.10.180">
    <property type="entry name" value="Phage tail proteins"/>
    <property type="match status" value="1"/>
</dbReference>
<name>A0A450SJ09_9GAMM</name>
<protein>
    <submittedName>
        <fullName evidence="2">Uncharacterized protein</fullName>
    </submittedName>
</protein>
<dbReference type="GO" id="GO:0019068">
    <property type="term" value="P:virion assembly"/>
    <property type="evidence" value="ECO:0007669"/>
    <property type="project" value="InterPro"/>
</dbReference>
<proteinExistence type="predicted"/>
<reference evidence="2" key="1">
    <citation type="submission" date="2019-02" db="EMBL/GenBank/DDBJ databases">
        <authorList>
            <person name="Gruber-Vodicka R. H."/>
            <person name="Seah K. B. B."/>
        </authorList>
    </citation>
    <scope>NUCLEOTIDE SEQUENCE</scope>
    <source>
        <strain evidence="2">BECK_BZ163</strain>
        <strain evidence="4">BECK_BZ164</strain>
        <strain evidence="3">BECK_BZ165</strain>
    </source>
</reference>